<evidence type="ECO:0000256" key="2">
    <source>
        <dbReference type="ARBA" id="ARBA00022525"/>
    </source>
</evidence>
<dbReference type="PROSITE" id="PS00330">
    <property type="entry name" value="HEMOLYSIN_CALCIUM"/>
    <property type="match status" value="2"/>
</dbReference>
<evidence type="ECO:0000313" key="4">
    <source>
        <dbReference type="Proteomes" id="UP000247555"/>
    </source>
</evidence>
<reference evidence="3 4" key="1">
    <citation type="submission" date="2018-05" db="EMBL/GenBank/DDBJ databases">
        <title>Genomic Encyclopedia of Type Strains, Phase IV (KMG-IV): sequencing the most valuable type-strain genomes for metagenomic binning, comparative biology and taxonomic classification.</title>
        <authorList>
            <person name="Goeker M."/>
        </authorList>
    </citation>
    <scope>NUCLEOTIDE SEQUENCE [LARGE SCALE GENOMIC DNA]</scope>
    <source>
        <strain evidence="3 4">DSM 29661</strain>
    </source>
</reference>
<comment type="subcellular location">
    <subcellularLocation>
        <location evidence="1">Secreted</location>
    </subcellularLocation>
</comment>
<dbReference type="PRINTS" id="PR00313">
    <property type="entry name" value="CABNDNGRPT"/>
</dbReference>
<dbReference type="SUPFAM" id="SSF51120">
    <property type="entry name" value="beta-Roll"/>
    <property type="match status" value="1"/>
</dbReference>
<dbReference type="RefSeq" id="WP_110389587.1">
    <property type="nucleotide sequence ID" value="NZ_QJKI01000002.1"/>
</dbReference>
<dbReference type="PANTHER" id="PTHR38340">
    <property type="entry name" value="S-LAYER PROTEIN"/>
    <property type="match status" value="1"/>
</dbReference>
<dbReference type="InterPro" id="IPR001343">
    <property type="entry name" value="Hemolysn_Ca-bd"/>
</dbReference>
<dbReference type="InterPro" id="IPR050557">
    <property type="entry name" value="RTX_toxin/Mannuronan_C5-epim"/>
</dbReference>
<dbReference type="OrthoDB" id="8607307at2"/>
<dbReference type="Pfam" id="PF00353">
    <property type="entry name" value="HemolysinCabind"/>
    <property type="match status" value="2"/>
</dbReference>
<dbReference type="InterPro" id="IPR018511">
    <property type="entry name" value="Hemolysin-typ_Ca-bd_CS"/>
</dbReference>
<sequence length="210" mass="21841">MASKTGSEGNDIFYMNSLPMNPGETAHSYDALGGDDIVYGSSYVDFIHGGAGNDQLFGNGGDDALLGWAGNDTLKGGVGNDLLHGGDGNDVLIGEGGSDALLGGFGDDIYVQYIGYGNGQDTINDGVTASYTPGYGGGIDWLYIPNATLDQLIPLRQANDLWISSVADASDGQITEGVVISNFFLGGIYTIENLQTQDRAISLSGYFGIV</sequence>
<dbReference type="Proteomes" id="UP000247555">
    <property type="component" value="Unassembled WGS sequence"/>
</dbReference>
<dbReference type="AlphaFoldDB" id="A0A318KZZ5"/>
<dbReference type="PANTHER" id="PTHR38340:SF1">
    <property type="entry name" value="S-LAYER PROTEIN"/>
    <property type="match status" value="1"/>
</dbReference>
<gene>
    <name evidence="3" type="ORF">DFR34_102114</name>
</gene>
<dbReference type="InterPro" id="IPR011049">
    <property type="entry name" value="Serralysin-like_metalloprot_C"/>
</dbReference>
<name>A0A318KZZ5_9NEIS</name>
<accession>A0A318KZZ5</accession>
<evidence type="ECO:0000256" key="1">
    <source>
        <dbReference type="ARBA" id="ARBA00004613"/>
    </source>
</evidence>
<keyword evidence="4" id="KW-1185">Reference proteome</keyword>
<dbReference type="Gene3D" id="2.150.10.10">
    <property type="entry name" value="Serralysin-like metalloprotease, C-terminal"/>
    <property type="match status" value="1"/>
</dbReference>
<dbReference type="GO" id="GO:0005509">
    <property type="term" value="F:calcium ion binding"/>
    <property type="evidence" value="ECO:0007669"/>
    <property type="project" value="InterPro"/>
</dbReference>
<dbReference type="EMBL" id="QJKI01000002">
    <property type="protein sequence ID" value="PXX81275.1"/>
    <property type="molecule type" value="Genomic_DNA"/>
</dbReference>
<protein>
    <submittedName>
        <fullName evidence="3">Hemolysin type calcium-binding protein</fullName>
    </submittedName>
</protein>
<organism evidence="3 4">
    <name type="scientific">Rivihabitans pingtungensis</name>
    <dbReference type="NCBI Taxonomy" id="1054498"/>
    <lineage>
        <taxon>Bacteria</taxon>
        <taxon>Pseudomonadati</taxon>
        <taxon>Pseudomonadota</taxon>
        <taxon>Betaproteobacteria</taxon>
        <taxon>Neisseriales</taxon>
        <taxon>Aquaspirillaceae</taxon>
        <taxon>Rivihabitans</taxon>
    </lineage>
</organism>
<keyword evidence="2" id="KW-0964">Secreted</keyword>
<comment type="caution">
    <text evidence="3">The sequence shown here is derived from an EMBL/GenBank/DDBJ whole genome shotgun (WGS) entry which is preliminary data.</text>
</comment>
<dbReference type="GO" id="GO:0005576">
    <property type="term" value="C:extracellular region"/>
    <property type="evidence" value="ECO:0007669"/>
    <property type="project" value="UniProtKB-SubCell"/>
</dbReference>
<proteinExistence type="predicted"/>
<evidence type="ECO:0000313" key="3">
    <source>
        <dbReference type="EMBL" id="PXX81275.1"/>
    </source>
</evidence>